<keyword evidence="2" id="KW-1185">Reference proteome</keyword>
<evidence type="ECO:0000313" key="1">
    <source>
        <dbReference type="EMBL" id="AEV91922.1"/>
    </source>
</evidence>
<accession>A0ABM5MPR7</accession>
<proteinExistence type="predicted"/>
<evidence type="ECO:0000313" key="2">
    <source>
        <dbReference type="Proteomes" id="UP000005443"/>
    </source>
</evidence>
<protein>
    <submittedName>
        <fullName evidence="1">Uncharacterized protein</fullName>
    </submittedName>
</protein>
<name>A0ABM5MPR7_RICS1</name>
<sequence length="49" mass="5803">MIKQRKLHKNLVYNLLKKLDSCFRRNDIGIRATMSRSNDIGNLETMPRL</sequence>
<reference evidence="1 2" key="1">
    <citation type="journal article" date="2012" name="J. Bacteriol.">
        <title>Complete genome sequence of Rickettsia slovaca, the agent of tick-borne lymphadenitis.</title>
        <authorList>
            <person name="Fournier P.E."/>
            <person name="El Karkouri K."/>
            <person name="Robert C."/>
            <person name="Medigue C."/>
            <person name="Raoult D."/>
        </authorList>
    </citation>
    <scope>NUCLEOTIDE SEQUENCE [LARGE SCALE GENOMIC DNA]</scope>
    <source>
        <strain evidence="1 2">13-B</strain>
    </source>
</reference>
<gene>
    <name evidence="1" type="ordered locus">Rsl_318</name>
</gene>
<organism evidence="1 2">
    <name type="scientific">Rickettsia slovaca (strain 13-B)</name>
    <dbReference type="NCBI Taxonomy" id="941638"/>
    <lineage>
        <taxon>Bacteria</taxon>
        <taxon>Pseudomonadati</taxon>
        <taxon>Pseudomonadota</taxon>
        <taxon>Alphaproteobacteria</taxon>
        <taxon>Rickettsiales</taxon>
        <taxon>Rickettsiaceae</taxon>
        <taxon>Rickettsieae</taxon>
        <taxon>Rickettsia</taxon>
        <taxon>spotted fever group</taxon>
    </lineage>
</organism>
<dbReference type="Proteomes" id="UP000005443">
    <property type="component" value="Chromosome"/>
</dbReference>
<dbReference type="EMBL" id="CP002428">
    <property type="protein sequence ID" value="AEV91922.1"/>
    <property type="molecule type" value="Genomic_DNA"/>
</dbReference>